<dbReference type="SUPFAM" id="SSF48452">
    <property type="entry name" value="TPR-like"/>
    <property type="match status" value="1"/>
</dbReference>
<dbReference type="RefSeq" id="WP_171623269.1">
    <property type="nucleotide sequence ID" value="NZ_CP053698.1"/>
</dbReference>
<feature type="domain" description="RagB/SusD" evidence="7">
    <location>
        <begin position="334"/>
        <end position="417"/>
    </location>
</feature>
<evidence type="ECO:0000256" key="1">
    <source>
        <dbReference type="ARBA" id="ARBA00004442"/>
    </source>
</evidence>
<evidence type="ECO:0000313" key="9">
    <source>
        <dbReference type="EMBL" id="NOJ75974.1"/>
    </source>
</evidence>
<evidence type="ECO:0000256" key="2">
    <source>
        <dbReference type="ARBA" id="ARBA00006275"/>
    </source>
</evidence>
<dbReference type="EMBL" id="JABFOQ010000020">
    <property type="protein sequence ID" value="NOJ75974.1"/>
    <property type="molecule type" value="Genomic_DNA"/>
</dbReference>
<evidence type="ECO:0000256" key="3">
    <source>
        <dbReference type="ARBA" id="ARBA00022729"/>
    </source>
</evidence>
<dbReference type="Gene3D" id="1.25.40.390">
    <property type="match status" value="1"/>
</dbReference>
<evidence type="ECO:0000313" key="10">
    <source>
        <dbReference type="Proteomes" id="UP000580344"/>
    </source>
</evidence>
<keyword evidence="5" id="KW-0998">Cell outer membrane</keyword>
<comment type="similarity">
    <text evidence="2">Belongs to the SusD family.</text>
</comment>
<dbReference type="Proteomes" id="UP000580344">
    <property type="component" value="Unassembled WGS sequence"/>
</dbReference>
<dbReference type="Pfam" id="PF07980">
    <property type="entry name" value="SusD_RagB"/>
    <property type="match status" value="1"/>
</dbReference>
<dbReference type="InterPro" id="IPR011990">
    <property type="entry name" value="TPR-like_helical_dom_sf"/>
</dbReference>
<dbReference type="Pfam" id="PF14322">
    <property type="entry name" value="SusD-like_3"/>
    <property type="match status" value="1"/>
</dbReference>
<accession>A0ABX1WN80</accession>
<evidence type="ECO:0000256" key="5">
    <source>
        <dbReference type="ARBA" id="ARBA00023237"/>
    </source>
</evidence>
<keyword evidence="4" id="KW-0472">Membrane</keyword>
<reference evidence="9 10" key="1">
    <citation type="submission" date="2020-05" db="EMBL/GenBank/DDBJ databases">
        <title>Tigecycline resistant gene in Empedobacter stercoris.</title>
        <authorList>
            <person name="Chen Y."/>
            <person name="Cheng Y."/>
            <person name="Zhou K."/>
        </authorList>
    </citation>
    <scope>NUCLEOTIDE SEQUENCE [LARGE SCALE GENOMIC DNA]</scope>
    <source>
        <strain evidence="9 10">ES202</strain>
    </source>
</reference>
<organism evidence="9 10">
    <name type="scientific">Empedobacter stercoris</name>
    <dbReference type="NCBI Taxonomy" id="1628248"/>
    <lineage>
        <taxon>Bacteria</taxon>
        <taxon>Pseudomonadati</taxon>
        <taxon>Bacteroidota</taxon>
        <taxon>Flavobacteriia</taxon>
        <taxon>Flavobacteriales</taxon>
        <taxon>Weeksellaceae</taxon>
        <taxon>Empedobacter</taxon>
    </lineage>
</organism>
<evidence type="ECO:0000256" key="4">
    <source>
        <dbReference type="ARBA" id="ARBA00023136"/>
    </source>
</evidence>
<comment type="subcellular location">
    <subcellularLocation>
        <location evidence="1">Cell outer membrane</location>
    </subcellularLocation>
</comment>
<feature type="signal peptide" evidence="6">
    <location>
        <begin position="1"/>
        <end position="23"/>
    </location>
</feature>
<keyword evidence="3 6" id="KW-0732">Signal</keyword>
<sequence>MKKRLLSIAFITASILSFNVSCSDDFVEREFYQDVEQAPLKSLQEVQAFVRGAYVSMRANTYYGADFLAYGEVRSDNMYSNLAGGYYQNVQNYTMLSTDAYATSTWNQIYAMVAKTNIVINTDIATLDGTDLDRSKAAFSQGQAYGLRAIAFFDLLRLYGQKYTGGDLGIVIPTKFDPKAKMARATIAETEAQIDADFTKALELMTNNTGSGLTKTDLGVPALKALMSRFYLYKGDYAKVRTLTNELAAEGYTTPIASGLLKESFNYTLNGAASNSIFELAVGQVSSLGTTSYGYRLNPSGYANIQLKAGVADELYQASDIRKSLINEKGFITGKYTNISGNDNIKMIRNEEVLLNGVEAELNGGDVAKAVTYFNTLITQRGLEPVTTVTMDDLKDERARELMGEGQRQWDLLRWGDKSYVPTTVDPALIAFPIPRAEINIDGTLIKQNPGYEL</sequence>
<name>A0ABX1WN80_9FLAO</name>
<comment type="caution">
    <text evidence="9">The sequence shown here is derived from an EMBL/GenBank/DDBJ whole genome shotgun (WGS) entry which is preliminary data.</text>
</comment>
<dbReference type="Gene3D" id="1.25.40.900">
    <property type="match status" value="1"/>
</dbReference>
<dbReference type="InterPro" id="IPR012944">
    <property type="entry name" value="SusD_RagB_dom"/>
</dbReference>
<dbReference type="Gene3D" id="2.20.20.130">
    <property type="match status" value="1"/>
</dbReference>
<evidence type="ECO:0000259" key="8">
    <source>
        <dbReference type="Pfam" id="PF14322"/>
    </source>
</evidence>
<feature type="chain" id="PRO_5046482753" evidence="6">
    <location>
        <begin position="24"/>
        <end position="454"/>
    </location>
</feature>
<evidence type="ECO:0000259" key="7">
    <source>
        <dbReference type="Pfam" id="PF07980"/>
    </source>
</evidence>
<proteinExistence type="inferred from homology"/>
<keyword evidence="10" id="KW-1185">Reference proteome</keyword>
<feature type="domain" description="SusD-like N-terminal" evidence="8">
    <location>
        <begin position="69"/>
        <end position="232"/>
    </location>
</feature>
<protein>
    <submittedName>
        <fullName evidence="9">RagB/SusD family nutrient uptake outer membrane protein</fullName>
    </submittedName>
</protein>
<evidence type="ECO:0000256" key="6">
    <source>
        <dbReference type="SAM" id="SignalP"/>
    </source>
</evidence>
<dbReference type="InterPro" id="IPR033985">
    <property type="entry name" value="SusD-like_N"/>
</dbReference>
<gene>
    <name evidence="9" type="ORF">HMH06_09065</name>
</gene>